<keyword evidence="2" id="KW-0031">Aminopeptidase</keyword>
<dbReference type="Gene3D" id="3.40.630.10">
    <property type="entry name" value="Zn peptidases"/>
    <property type="match status" value="1"/>
</dbReference>
<feature type="active site" description="Proton acceptor" evidence="7">
    <location>
        <position position="228"/>
    </location>
</feature>
<name>A0A7S8E8X6_9CHLR</name>
<dbReference type="GO" id="GO:0006508">
    <property type="term" value="P:proteolysis"/>
    <property type="evidence" value="ECO:0007669"/>
    <property type="project" value="UniProtKB-KW"/>
</dbReference>
<keyword evidence="3" id="KW-0645">Protease</keyword>
<dbReference type="Gene3D" id="2.40.30.40">
    <property type="entry name" value="Peptidase M42, domain 2"/>
    <property type="match status" value="1"/>
</dbReference>
<evidence type="ECO:0000256" key="6">
    <source>
        <dbReference type="PIRNR" id="PIRNR001123"/>
    </source>
</evidence>
<dbReference type="CDD" id="cd05657">
    <property type="entry name" value="M42_glucanase_like"/>
    <property type="match status" value="1"/>
</dbReference>
<feature type="binding site" evidence="8">
    <location>
        <position position="249"/>
    </location>
    <ligand>
        <name>Zn(2+)</name>
        <dbReference type="ChEBI" id="CHEBI:29105"/>
        <label>1</label>
    </ligand>
</feature>
<proteinExistence type="inferred from homology"/>
<keyword evidence="4 8" id="KW-0479">Metal-binding</keyword>
<dbReference type="SUPFAM" id="SSF53187">
    <property type="entry name" value="Zn-dependent exopeptidases"/>
    <property type="match status" value="1"/>
</dbReference>
<keyword evidence="10" id="KW-1185">Reference proteome</keyword>
<evidence type="ECO:0000313" key="10">
    <source>
        <dbReference type="Proteomes" id="UP000594468"/>
    </source>
</evidence>
<evidence type="ECO:0000313" key="9">
    <source>
        <dbReference type="EMBL" id="QPC82448.1"/>
    </source>
</evidence>
<keyword evidence="5" id="KW-0378">Hydrolase</keyword>
<comment type="similarity">
    <text evidence="1 6">Belongs to the peptidase M42 family.</text>
</comment>
<dbReference type="Pfam" id="PF05343">
    <property type="entry name" value="Peptidase_M42"/>
    <property type="match status" value="1"/>
</dbReference>
<dbReference type="PANTHER" id="PTHR32481:SF7">
    <property type="entry name" value="AMINOPEPTIDASE YHFE-RELATED"/>
    <property type="match status" value="1"/>
</dbReference>
<evidence type="ECO:0000256" key="5">
    <source>
        <dbReference type="ARBA" id="ARBA00022801"/>
    </source>
</evidence>
<sequence length="356" mass="38750">MATMPLNFDTDAMTEMLIALLNAPSPTGYHREAIANCEEAFGALGIDDLTMTVTKKGALLLHWPGQSSEVAVGLTAHIDTLGFMVKEIKSSGRLKLTSLGGINWSGAEFENCSVRTHDDQRYRGTIILNNPSTHVNRDAKTTVRDENSIELRLDARTSSRKETQALGINVGDFVFLDPRVEVTETGFIRSRFLDDKASVACIWGAMKAMQAEGLRPAYDTYVLIANYEEVGHGGSAGFPDRLVELVAVDMAAIGDGQASDEFSASICVKDNGGPYHFDMNNKLRRLAEDNDIAYNVDIYVYYSSDGTAFWRAGGDAKVGLIGPGVASSHGYERMHQDALLHSANLIAQYLLDAQLA</sequence>
<evidence type="ECO:0000256" key="4">
    <source>
        <dbReference type="ARBA" id="ARBA00022723"/>
    </source>
</evidence>
<dbReference type="InterPro" id="IPR023367">
    <property type="entry name" value="Peptidase_M42_dom2"/>
</dbReference>
<dbReference type="PIRSF" id="PIRSF001123">
    <property type="entry name" value="PepA_GA"/>
    <property type="match status" value="1"/>
</dbReference>
<comment type="cofactor">
    <cofactor evidence="8">
        <name>a divalent metal cation</name>
        <dbReference type="ChEBI" id="CHEBI:60240"/>
    </cofactor>
    <text evidence="8">Binds 2 divalent metal cations per subunit.</text>
</comment>
<dbReference type="EMBL" id="CP062983">
    <property type="protein sequence ID" value="QPC82448.1"/>
    <property type="molecule type" value="Genomic_DNA"/>
</dbReference>
<dbReference type="AlphaFoldDB" id="A0A7S8E8X6"/>
<dbReference type="SUPFAM" id="SSF101821">
    <property type="entry name" value="Aminopeptidase/glucanase lid domain"/>
    <property type="match status" value="1"/>
</dbReference>
<dbReference type="Proteomes" id="UP000594468">
    <property type="component" value="Chromosome"/>
</dbReference>
<reference evidence="9 10" key="1">
    <citation type="submission" date="2020-02" db="EMBL/GenBank/DDBJ databases">
        <authorList>
            <person name="Zheng R.K."/>
            <person name="Sun C.M."/>
        </authorList>
    </citation>
    <scope>NUCLEOTIDE SEQUENCE [LARGE SCALE GENOMIC DNA]</scope>
    <source>
        <strain evidence="10">rifampicinis</strain>
    </source>
</reference>
<organism evidence="9 10">
    <name type="scientific">Phototrophicus methaneseepsis</name>
    <dbReference type="NCBI Taxonomy" id="2710758"/>
    <lineage>
        <taxon>Bacteria</taxon>
        <taxon>Bacillati</taxon>
        <taxon>Chloroflexota</taxon>
        <taxon>Candidatus Thermofontia</taxon>
        <taxon>Phototrophicales</taxon>
        <taxon>Phototrophicaceae</taxon>
        <taxon>Phototrophicus</taxon>
    </lineage>
</organism>
<dbReference type="GO" id="GO:0046872">
    <property type="term" value="F:metal ion binding"/>
    <property type="evidence" value="ECO:0007669"/>
    <property type="project" value="UniProtKB-UniRule"/>
</dbReference>
<dbReference type="GO" id="GO:0004177">
    <property type="term" value="F:aminopeptidase activity"/>
    <property type="evidence" value="ECO:0007669"/>
    <property type="project" value="UniProtKB-UniRule"/>
</dbReference>
<protein>
    <submittedName>
        <fullName evidence="9">M42 family metallopeptidase</fullName>
    </submittedName>
</protein>
<feature type="binding site" evidence="8">
    <location>
        <position position="194"/>
    </location>
    <ligand>
        <name>Zn(2+)</name>
        <dbReference type="ChEBI" id="CHEBI:29105"/>
        <label>2</label>
    </ligand>
</feature>
<evidence type="ECO:0000256" key="2">
    <source>
        <dbReference type="ARBA" id="ARBA00022438"/>
    </source>
</evidence>
<accession>A0A7S8E8X6</accession>
<evidence type="ECO:0000256" key="1">
    <source>
        <dbReference type="ARBA" id="ARBA00006272"/>
    </source>
</evidence>
<feature type="binding site" evidence="8">
    <location>
        <position position="77"/>
    </location>
    <ligand>
        <name>Zn(2+)</name>
        <dbReference type="ChEBI" id="CHEBI:29105"/>
        <label>1</label>
    </ligand>
</feature>
<dbReference type="InterPro" id="IPR051464">
    <property type="entry name" value="Peptidase_M42_aminopept"/>
</dbReference>
<gene>
    <name evidence="9" type="ORF">G4Y79_22630</name>
</gene>
<evidence type="ECO:0000256" key="7">
    <source>
        <dbReference type="PIRSR" id="PIRSR001123-1"/>
    </source>
</evidence>
<dbReference type="KEGG" id="pmet:G4Y79_22630"/>
<dbReference type="InterPro" id="IPR008007">
    <property type="entry name" value="Peptidase_M42"/>
</dbReference>
<dbReference type="PANTHER" id="PTHR32481">
    <property type="entry name" value="AMINOPEPTIDASE"/>
    <property type="match status" value="1"/>
</dbReference>
<evidence type="ECO:0000256" key="8">
    <source>
        <dbReference type="PIRSR" id="PIRSR001123-2"/>
    </source>
</evidence>
<evidence type="ECO:0000256" key="3">
    <source>
        <dbReference type="ARBA" id="ARBA00022670"/>
    </source>
</evidence>
<feature type="binding site" evidence="8">
    <location>
        <position position="194"/>
    </location>
    <ligand>
        <name>Zn(2+)</name>
        <dbReference type="ChEBI" id="CHEBI:29105"/>
        <label>1</label>
    </ligand>
</feature>
<feature type="binding site" evidence="8">
    <location>
        <position position="229"/>
    </location>
    <ligand>
        <name>Zn(2+)</name>
        <dbReference type="ChEBI" id="CHEBI:29105"/>
        <label>2</label>
    </ligand>
</feature>